<reference evidence="3" key="1">
    <citation type="journal article" date="2019" name="Int. J. Syst. Evol. Microbiol.">
        <title>The Global Catalogue of Microorganisms (GCM) 10K type strain sequencing project: providing services to taxonomists for standard genome sequencing and annotation.</title>
        <authorList>
            <consortium name="The Broad Institute Genomics Platform"/>
            <consortium name="The Broad Institute Genome Sequencing Center for Infectious Disease"/>
            <person name="Wu L."/>
            <person name="Ma J."/>
        </authorList>
    </citation>
    <scope>NUCLEOTIDE SEQUENCE [LARGE SCALE GENOMIC DNA]</scope>
    <source>
        <strain evidence="3">PCU 266</strain>
    </source>
</reference>
<gene>
    <name evidence="2" type="ORF">ACFPRH_01675</name>
</gene>
<keyword evidence="1" id="KW-0812">Transmembrane</keyword>
<keyword evidence="1" id="KW-1133">Transmembrane helix</keyword>
<organism evidence="2 3">
    <name type="scientific">Streptomyces amakusaensis</name>
    <dbReference type="NCBI Taxonomy" id="67271"/>
    <lineage>
        <taxon>Bacteria</taxon>
        <taxon>Bacillati</taxon>
        <taxon>Actinomycetota</taxon>
        <taxon>Actinomycetes</taxon>
        <taxon>Kitasatosporales</taxon>
        <taxon>Streptomycetaceae</taxon>
        <taxon>Streptomyces</taxon>
    </lineage>
</organism>
<proteinExistence type="predicted"/>
<keyword evidence="1" id="KW-0472">Membrane</keyword>
<feature type="transmembrane region" description="Helical" evidence="1">
    <location>
        <begin position="199"/>
        <end position="217"/>
    </location>
</feature>
<keyword evidence="3" id="KW-1185">Reference proteome</keyword>
<dbReference type="RefSeq" id="WP_344472212.1">
    <property type="nucleotide sequence ID" value="NZ_BAAASB010000002.1"/>
</dbReference>
<sequence length="291" mass="29499">MSGWHVSGPLAERYASGTAAEAEAWSLEKHVESCGRCAASVSAAVRAGTAGPALDGIRAAVLAGARRSPAPAAVRAARPGPGPVARLLWAAGPALRPSWLTALALVLGGSLFLAYGVGYDSTRPLLLALSPALPLTGVAMSYGRYADPLHEIAASTPSGGLRLLLTRTAAVTLVSVPVLAAAGALLPPPATEVLNVPGPSAWLLPSLALTLAALALGSFVGCRYAALAVAGVWAALTLTPRPGRPGLPFFVTELPDWVSGPSPQTCWAVAAVVCAGLLAVRRSSFNRLETL</sequence>
<name>A0ABW0ACB3_9ACTN</name>
<dbReference type="Proteomes" id="UP001596160">
    <property type="component" value="Unassembled WGS sequence"/>
</dbReference>
<protein>
    <submittedName>
        <fullName evidence="2">Zf-HC2 domain-containing protein</fullName>
    </submittedName>
</protein>
<evidence type="ECO:0000256" key="1">
    <source>
        <dbReference type="SAM" id="Phobius"/>
    </source>
</evidence>
<evidence type="ECO:0000313" key="3">
    <source>
        <dbReference type="Proteomes" id="UP001596160"/>
    </source>
</evidence>
<dbReference type="EMBL" id="JBHSKP010000001">
    <property type="protein sequence ID" value="MFC5150441.1"/>
    <property type="molecule type" value="Genomic_DNA"/>
</dbReference>
<accession>A0ABW0ACB3</accession>
<comment type="caution">
    <text evidence="2">The sequence shown here is derived from an EMBL/GenBank/DDBJ whole genome shotgun (WGS) entry which is preliminary data.</text>
</comment>
<evidence type="ECO:0000313" key="2">
    <source>
        <dbReference type="EMBL" id="MFC5150441.1"/>
    </source>
</evidence>
<feature type="transmembrane region" description="Helical" evidence="1">
    <location>
        <begin position="99"/>
        <end position="119"/>
    </location>
</feature>
<feature type="transmembrane region" description="Helical" evidence="1">
    <location>
        <begin position="164"/>
        <end position="187"/>
    </location>
</feature>